<evidence type="ECO:0000313" key="2">
    <source>
        <dbReference type="Proteomes" id="UP001162501"/>
    </source>
</evidence>
<gene>
    <name evidence="1" type="ORF">MRATA1EN3_LOCUS1474</name>
</gene>
<reference evidence="1" key="1">
    <citation type="submission" date="2023-05" db="EMBL/GenBank/DDBJ databases">
        <authorList>
            <consortium name="ELIXIR-Norway"/>
        </authorList>
    </citation>
    <scope>NUCLEOTIDE SEQUENCE</scope>
</reference>
<dbReference type="EMBL" id="OX596085">
    <property type="protein sequence ID" value="CAI9690261.1"/>
    <property type="molecule type" value="Genomic_DNA"/>
</dbReference>
<organism evidence="1 2">
    <name type="scientific">Rangifer tarandus platyrhynchus</name>
    <name type="common">Svalbard reindeer</name>
    <dbReference type="NCBI Taxonomy" id="3082113"/>
    <lineage>
        <taxon>Eukaryota</taxon>
        <taxon>Metazoa</taxon>
        <taxon>Chordata</taxon>
        <taxon>Craniata</taxon>
        <taxon>Vertebrata</taxon>
        <taxon>Euteleostomi</taxon>
        <taxon>Mammalia</taxon>
        <taxon>Eutheria</taxon>
        <taxon>Laurasiatheria</taxon>
        <taxon>Artiodactyla</taxon>
        <taxon>Ruminantia</taxon>
        <taxon>Pecora</taxon>
        <taxon>Cervidae</taxon>
        <taxon>Odocoileinae</taxon>
        <taxon>Rangifer</taxon>
    </lineage>
</organism>
<evidence type="ECO:0000313" key="1">
    <source>
        <dbReference type="EMBL" id="CAI9690261.1"/>
    </source>
</evidence>
<accession>A0ACB0DPR7</accession>
<protein>
    <submittedName>
        <fullName evidence="1">Uncharacterized protein</fullName>
    </submittedName>
</protein>
<sequence length="246" mass="25931">MLSTQSTNWPVPLPEVHARTERPESGWEAVSAASARDRETRTTLGECSRRPWPSAGAGALSSLRARREGRPAQPRAPKAAFPPRGRAGPFAPAHSPFAPPLRRLEQAAPQARPFRPSPLGPEAQLSGGGEPGSPEPRPVLTVTTRLDSQHFPNRQAPSGWRLERPLIAPPLGLAASAANGDQEAGGGGASLSFGGRWAWRVGGRGPMGGTKRGCSRDPPVTGAALGGIASAHRGIRSKLSRIYIER</sequence>
<dbReference type="Proteomes" id="UP001162501">
    <property type="component" value="Chromosome 1"/>
</dbReference>
<name>A0ACB0DPR7_RANTA</name>
<proteinExistence type="predicted"/>